<protein>
    <submittedName>
        <fullName evidence="1">Uncharacterized protein</fullName>
    </submittedName>
</protein>
<sequence>MDVDDSGLDDELFPACDAAHAGDRHSDEYGVTYICDLVDLDEGPTYAWVLLDRPQDHRDR</sequence>
<dbReference type="RefSeq" id="WP_171202709.1">
    <property type="nucleotide sequence ID" value="NZ_BAAANP010000015.1"/>
</dbReference>
<organism evidence="1 2">
    <name type="scientific">Pseudokineococcus marinus</name>
    <dbReference type="NCBI Taxonomy" id="351215"/>
    <lineage>
        <taxon>Bacteria</taxon>
        <taxon>Bacillati</taxon>
        <taxon>Actinomycetota</taxon>
        <taxon>Actinomycetes</taxon>
        <taxon>Kineosporiales</taxon>
        <taxon>Kineosporiaceae</taxon>
        <taxon>Pseudokineococcus</taxon>
    </lineage>
</organism>
<name>A0A849BZH1_9ACTN</name>
<evidence type="ECO:0000313" key="1">
    <source>
        <dbReference type="EMBL" id="NNH22878.1"/>
    </source>
</evidence>
<dbReference type="Proteomes" id="UP000555552">
    <property type="component" value="Unassembled WGS sequence"/>
</dbReference>
<proteinExistence type="predicted"/>
<accession>A0A849BZH1</accession>
<evidence type="ECO:0000313" key="2">
    <source>
        <dbReference type="Proteomes" id="UP000555552"/>
    </source>
</evidence>
<comment type="caution">
    <text evidence="1">The sequence shown here is derived from an EMBL/GenBank/DDBJ whole genome shotgun (WGS) entry which is preliminary data.</text>
</comment>
<gene>
    <name evidence="1" type="ORF">HLB09_07185</name>
</gene>
<reference evidence="1 2" key="1">
    <citation type="submission" date="2020-05" db="EMBL/GenBank/DDBJ databases">
        <title>MicrobeNet Type strains.</title>
        <authorList>
            <person name="Nicholson A.C."/>
        </authorList>
    </citation>
    <scope>NUCLEOTIDE SEQUENCE [LARGE SCALE GENOMIC DNA]</scope>
    <source>
        <strain evidence="1 2">JCM 14547</strain>
    </source>
</reference>
<dbReference type="EMBL" id="JABEMA010000076">
    <property type="protein sequence ID" value="NNH22878.1"/>
    <property type="molecule type" value="Genomic_DNA"/>
</dbReference>
<keyword evidence="2" id="KW-1185">Reference proteome</keyword>
<dbReference type="AlphaFoldDB" id="A0A849BZH1"/>